<comment type="caution">
    <text evidence="2">The sequence shown here is derived from an EMBL/GenBank/DDBJ whole genome shotgun (WGS) entry which is preliminary data.</text>
</comment>
<sequence length="207" mass="23183">MKTTINTQQENYIKDIVEAGFKKAATAFSSLAKREVSIDSVSLKYLENPHQLDHLLPIADSLVLLTTDMIGELKGKSYLVLSGEESEKVIQACSPMKLAHQEVELGDALLLELDNILSASVITEISNRLNLKIYGDIPSLKKCSGSMALDILKKDFLHYQNSQQEILLVSSTHFHFKNEVHLRPQFIWKFNQGLLQALNHSAVGSYQ</sequence>
<evidence type="ECO:0000313" key="3">
    <source>
        <dbReference type="Proteomes" id="UP001168552"/>
    </source>
</evidence>
<name>A0ABT8F645_9BACT</name>
<protein>
    <submittedName>
        <fullName evidence="2">Uncharacterized protein</fullName>
    </submittedName>
</protein>
<accession>A0ABT8F645</accession>
<dbReference type="RefSeq" id="WP_320004442.1">
    <property type="nucleotide sequence ID" value="NZ_JAUHJS010000004.1"/>
</dbReference>
<keyword evidence="3" id="KW-1185">Reference proteome</keyword>
<dbReference type="EMBL" id="JAUHJS010000004">
    <property type="protein sequence ID" value="MDN4165910.1"/>
    <property type="molecule type" value="Genomic_DNA"/>
</dbReference>
<keyword evidence="1" id="KW-0145">Chemotaxis</keyword>
<dbReference type="SUPFAM" id="SSF103039">
    <property type="entry name" value="CheC-like"/>
    <property type="match status" value="1"/>
</dbReference>
<reference evidence="2" key="1">
    <citation type="submission" date="2023-06" db="EMBL/GenBank/DDBJ databases">
        <title>Cytophagales bacterium Strain LB-30, isolated from soil.</title>
        <authorList>
            <person name="Liu B."/>
        </authorList>
    </citation>
    <scope>NUCLEOTIDE SEQUENCE</scope>
    <source>
        <strain evidence="2">LB-30</strain>
    </source>
</reference>
<proteinExistence type="predicted"/>
<dbReference type="Gene3D" id="3.40.1550.10">
    <property type="entry name" value="CheC-like"/>
    <property type="match status" value="1"/>
</dbReference>
<organism evidence="2 3">
    <name type="scientific">Shiella aurantiaca</name>
    <dbReference type="NCBI Taxonomy" id="3058365"/>
    <lineage>
        <taxon>Bacteria</taxon>
        <taxon>Pseudomonadati</taxon>
        <taxon>Bacteroidota</taxon>
        <taxon>Cytophagia</taxon>
        <taxon>Cytophagales</taxon>
        <taxon>Shiellaceae</taxon>
        <taxon>Shiella</taxon>
    </lineage>
</organism>
<dbReference type="Proteomes" id="UP001168552">
    <property type="component" value="Unassembled WGS sequence"/>
</dbReference>
<evidence type="ECO:0000256" key="1">
    <source>
        <dbReference type="ARBA" id="ARBA00022500"/>
    </source>
</evidence>
<gene>
    <name evidence="2" type="ORF">QWY31_10375</name>
</gene>
<evidence type="ECO:0000313" key="2">
    <source>
        <dbReference type="EMBL" id="MDN4165910.1"/>
    </source>
</evidence>
<dbReference type="InterPro" id="IPR028976">
    <property type="entry name" value="CheC-like_sf"/>
</dbReference>